<keyword evidence="2" id="KW-0285">Flavoprotein</keyword>
<feature type="domain" description="DUS-like FMN-binding" evidence="6">
    <location>
        <begin position="16"/>
        <end position="294"/>
    </location>
</feature>
<dbReference type="InterPro" id="IPR013785">
    <property type="entry name" value="Aldolase_TIM"/>
</dbReference>
<sequence length="314" mass="34631">MSYSYAGLRLESPAVLAPMSGVSTLPFRLLCKELGAALTYTEFASAIAIARNLENKASNNKVFKRVLTVKEEHPCVVQLFAPQEKDLCTAIEYVERQFDIVDINFGCPSPKITGGGCGAFLLREPQKMIALIQSAVSVSSKPVTCKLRMGWDKPVLHEFVEKIQDAGVKGIAVHARTAQQGYSGKADWDYIKKIKSLVSIPVIGNGDIHSAHEVREKIEGGYCDLVMIGRQAWNSPEIFSEVAGKEIPSKEKLLQRYFELVEQYRVTDLVDVKAQVSGMISGIPNIKKVRVQLMQASELDAVIEATLMGLKKDQ</sequence>
<dbReference type="PANTHER" id="PTHR11082:SF25">
    <property type="entry name" value="DUS-LIKE FMN-BINDING DOMAIN-CONTAINING PROTEIN"/>
    <property type="match status" value="1"/>
</dbReference>
<comment type="cofactor">
    <cofactor evidence="1">
        <name>FMN</name>
        <dbReference type="ChEBI" id="CHEBI:58210"/>
    </cofactor>
</comment>
<keyword evidence="5" id="KW-0560">Oxidoreductase</keyword>
<keyword evidence="4" id="KW-0819">tRNA processing</keyword>
<evidence type="ECO:0000259" key="6">
    <source>
        <dbReference type="Pfam" id="PF01207"/>
    </source>
</evidence>
<dbReference type="GO" id="GO:0050660">
    <property type="term" value="F:flavin adenine dinucleotide binding"/>
    <property type="evidence" value="ECO:0007669"/>
    <property type="project" value="InterPro"/>
</dbReference>
<dbReference type="Pfam" id="PF01207">
    <property type="entry name" value="Dus"/>
    <property type="match status" value="1"/>
</dbReference>
<keyword evidence="3" id="KW-0288">FMN</keyword>
<evidence type="ECO:0000256" key="2">
    <source>
        <dbReference type="ARBA" id="ARBA00022630"/>
    </source>
</evidence>
<dbReference type="AlphaFoldDB" id="A0A7T9I1L0"/>
<dbReference type="SUPFAM" id="SSF51395">
    <property type="entry name" value="FMN-linked oxidoreductases"/>
    <property type="match status" value="1"/>
</dbReference>
<proteinExistence type="predicted"/>
<dbReference type="Proteomes" id="UP000596004">
    <property type="component" value="Chromosome"/>
</dbReference>
<protein>
    <submittedName>
        <fullName evidence="7">tRNA-dihydrouridine synthase family protein</fullName>
    </submittedName>
</protein>
<name>A0A7T9I1L0_9ARCH</name>
<organism evidence="7">
    <name type="scientific">Candidatus Iainarchaeum sp</name>
    <dbReference type="NCBI Taxonomy" id="3101447"/>
    <lineage>
        <taxon>Archaea</taxon>
        <taxon>Candidatus Iainarchaeota</taxon>
        <taxon>Candidatus Iainarchaeia</taxon>
        <taxon>Candidatus Iainarchaeales</taxon>
        <taxon>Candidatus Iainarchaeaceae</taxon>
        <taxon>Candidatus Iainarchaeum</taxon>
    </lineage>
</organism>
<dbReference type="PANTHER" id="PTHR11082">
    <property type="entry name" value="TRNA-DIHYDROURIDINE SYNTHASE"/>
    <property type="match status" value="1"/>
</dbReference>
<dbReference type="InterPro" id="IPR035587">
    <property type="entry name" value="DUS-like_FMN-bd"/>
</dbReference>
<evidence type="ECO:0000313" key="7">
    <source>
        <dbReference type="EMBL" id="QQR92453.1"/>
    </source>
</evidence>
<dbReference type="InterPro" id="IPR018517">
    <property type="entry name" value="tRNA_hU_synthase_CS"/>
</dbReference>
<dbReference type="InterPro" id="IPR001269">
    <property type="entry name" value="DUS_fam"/>
</dbReference>
<evidence type="ECO:0000256" key="4">
    <source>
        <dbReference type="ARBA" id="ARBA00022694"/>
    </source>
</evidence>
<evidence type="ECO:0000256" key="5">
    <source>
        <dbReference type="ARBA" id="ARBA00023002"/>
    </source>
</evidence>
<gene>
    <name evidence="7" type="ORF">IPJ89_04865</name>
</gene>
<dbReference type="Gene3D" id="3.20.20.70">
    <property type="entry name" value="Aldolase class I"/>
    <property type="match status" value="1"/>
</dbReference>
<evidence type="ECO:0000256" key="3">
    <source>
        <dbReference type="ARBA" id="ARBA00022643"/>
    </source>
</evidence>
<reference evidence="7" key="1">
    <citation type="submission" date="2020-11" db="EMBL/GenBank/DDBJ databases">
        <title>Connecting structure to function with the recovery of over 1000 high-quality activated sludge metagenome-assembled genomes encoding full-length rRNA genes using long-read sequencing.</title>
        <authorList>
            <person name="Singleton C.M."/>
            <person name="Petriglieri F."/>
            <person name="Kristensen J.M."/>
            <person name="Kirkegaard R.H."/>
            <person name="Michaelsen T.Y."/>
            <person name="Andersen M.H."/>
            <person name="Karst S.M."/>
            <person name="Dueholm M.S."/>
            <person name="Nielsen P.H."/>
            <person name="Albertsen M."/>
        </authorList>
    </citation>
    <scope>NUCLEOTIDE SEQUENCE</scope>
    <source>
        <strain evidence="7">Fred_18-Q3-R57-64_BAT3C.431</strain>
    </source>
</reference>
<dbReference type="PROSITE" id="PS01136">
    <property type="entry name" value="UPF0034"/>
    <property type="match status" value="1"/>
</dbReference>
<dbReference type="PIRSF" id="PIRSF006621">
    <property type="entry name" value="Dus"/>
    <property type="match status" value="1"/>
</dbReference>
<evidence type="ECO:0000256" key="1">
    <source>
        <dbReference type="ARBA" id="ARBA00001917"/>
    </source>
</evidence>
<dbReference type="CDD" id="cd02801">
    <property type="entry name" value="DUS_like_FMN"/>
    <property type="match status" value="1"/>
</dbReference>
<accession>A0A7T9I1L0</accession>
<dbReference type="GO" id="GO:0017150">
    <property type="term" value="F:tRNA dihydrouridine synthase activity"/>
    <property type="evidence" value="ECO:0007669"/>
    <property type="project" value="InterPro"/>
</dbReference>
<dbReference type="EMBL" id="CP064981">
    <property type="protein sequence ID" value="QQR92453.1"/>
    <property type="molecule type" value="Genomic_DNA"/>
</dbReference>